<accession>A0A915KCR8</accession>
<dbReference type="WBParaSite" id="nRc.2.0.1.t35881-RA">
    <property type="protein sequence ID" value="nRc.2.0.1.t35881-RA"/>
    <property type="gene ID" value="nRc.2.0.1.g35881"/>
</dbReference>
<evidence type="ECO:0000313" key="1">
    <source>
        <dbReference type="Proteomes" id="UP000887565"/>
    </source>
</evidence>
<dbReference type="AlphaFoldDB" id="A0A915KCR8"/>
<name>A0A915KCR8_ROMCU</name>
<dbReference type="Proteomes" id="UP000887565">
    <property type="component" value="Unplaced"/>
</dbReference>
<keyword evidence="1" id="KW-1185">Reference proteome</keyword>
<organism evidence="1 2">
    <name type="scientific">Romanomermis culicivorax</name>
    <name type="common">Nematode worm</name>
    <dbReference type="NCBI Taxonomy" id="13658"/>
    <lineage>
        <taxon>Eukaryota</taxon>
        <taxon>Metazoa</taxon>
        <taxon>Ecdysozoa</taxon>
        <taxon>Nematoda</taxon>
        <taxon>Enoplea</taxon>
        <taxon>Dorylaimia</taxon>
        <taxon>Mermithida</taxon>
        <taxon>Mermithoidea</taxon>
        <taxon>Mermithidae</taxon>
        <taxon>Romanomermis</taxon>
    </lineage>
</organism>
<sequence length="59" mass="6981">MKQTAFHVLATGGLSCGWFTYLQYTLFCHTKFWPILRSTHITLYICFWHLTSIDSSMIY</sequence>
<proteinExistence type="predicted"/>
<dbReference type="PROSITE" id="PS51257">
    <property type="entry name" value="PROKAR_LIPOPROTEIN"/>
    <property type="match status" value="1"/>
</dbReference>
<reference evidence="2" key="1">
    <citation type="submission" date="2022-11" db="UniProtKB">
        <authorList>
            <consortium name="WormBaseParasite"/>
        </authorList>
    </citation>
    <scope>IDENTIFICATION</scope>
</reference>
<evidence type="ECO:0000313" key="2">
    <source>
        <dbReference type="WBParaSite" id="nRc.2.0.1.t35881-RA"/>
    </source>
</evidence>
<protein>
    <submittedName>
        <fullName evidence="2">Uncharacterized protein</fullName>
    </submittedName>
</protein>